<dbReference type="Proteomes" id="UP001189429">
    <property type="component" value="Unassembled WGS sequence"/>
</dbReference>
<feature type="compositionally biased region" description="Low complexity" evidence="2">
    <location>
        <begin position="415"/>
        <end position="429"/>
    </location>
</feature>
<evidence type="ECO:0000259" key="3">
    <source>
        <dbReference type="PROSITE" id="PS50103"/>
    </source>
</evidence>
<organism evidence="4 5">
    <name type="scientific">Prorocentrum cordatum</name>
    <dbReference type="NCBI Taxonomy" id="2364126"/>
    <lineage>
        <taxon>Eukaryota</taxon>
        <taxon>Sar</taxon>
        <taxon>Alveolata</taxon>
        <taxon>Dinophyceae</taxon>
        <taxon>Prorocentrales</taxon>
        <taxon>Prorocentraceae</taxon>
        <taxon>Prorocentrum</taxon>
    </lineage>
</organism>
<dbReference type="PROSITE" id="PS50103">
    <property type="entry name" value="ZF_C3H1"/>
    <property type="match status" value="1"/>
</dbReference>
<sequence length="538" mass="56358">MYSSSLVSQVGFKQAAGTPIVGSLKSRAAALGIIPEGSFASRGSAEEAGAGPSSQPSWPPAEPAAAWREHEDVGPAAVADPYGDPDDFWPEMPDALDEAERPGPAAGTPGGAGGAPPWRQAPSQQASSLRPPPAGSRLLSLRPSGLTPRTPGAGQAQPAPPALGAPRPSTACGSRGWASRALGRPALVPRVKEELAAPARWSSAPSAPVKAELNVKSERPLKNWEVDRDKKRKEALKRDTACKAICVIKHGLRQPEAQAMQLDGKGYIPDNWDADFKEHLGSYVKFLLTRPDQFKVTEGSGPGLFTVENVAGNDTVPPEKVPAWGSWRKGGKAPGVKTEDGGKGGKSGPKGPACGKGRGKDKEKSKYPYDVCWQWIGGHCRDGDSCRWKHYPLVGSEEPAAPQPRPPATPPPGRPQGQPMGLLRPKFGGPRPPPFAPPGKGGSKGPAGCGAWGKDARPVHPQPGPQAWGDDEGCEVSGLDSHEAEPDDADFLGVQADDEPTEAHGEDDAWGLLGGEGKRPAYAGGDEAFSAKRARMAW</sequence>
<feature type="region of interest" description="Disordered" evidence="2">
    <location>
        <begin position="397"/>
        <end position="538"/>
    </location>
</feature>
<keyword evidence="1" id="KW-0479">Metal-binding</keyword>
<keyword evidence="1" id="KW-0862">Zinc</keyword>
<feature type="compositionally biased region" description="Gly residues" evidence="2">
    <location>
        <begin position="439"/>
        <end position="451"/>
    </location>
</feature>
<name>A0ABN9WLR9_9DINO</name>
<feature type="compositionally biased region" description="Low complexity" evidence="2">
    <location>
        <begin position="115"/>
        <end position="157"/>
    </location>
</feature>
<reference evidence="4" key="1">
    <citation type="submission" date="2023-10" db="EMBL/GenBank/DDBJ databases">
        <authorList>
            <person name="Chen Y."/>
            <person name="Shah S."/>
            <person name="Dougan E. K."/>
            <person name="Thang M."/>
            <person name="Chan C."/>
        </authorList>
    </citation>
    <scope>NUCLEOTIDE SEQUENCE [LARGE SCALE GENOMIC DNA]</scope>
</reference>
<proteinExistence type="predicted"/>
<protein>
    <recommendedName>
        <fullName evidence="3">C3H1-type domain-containing protein</fullName>
    </recommendedName>
</protein>
<feature type="compositionally biased region" description="Acidic residues" evidence="2">
    <location>
        <begin position="485"/>
        <end position="500"/>
    </location>
</feature>
<evidence type="ECO:0000256" key="2">
    <source>
        <dbReference type="SAM" id="MobiDB-lite"/>
    </source>
</evidence>
<accession>A0ABN9WLR9</accession>
<dbReference type="InterPro" id="IPR000571">
    <property type="entry name" value="Znf_CCCH"/>
</dbReference>
<gene>
    <name evidence="4" type="ORF">PCOR1329_LOCUS68564</name>
</gene>
<evidence type="ECO:0000256" key="1">
    <source>
        <dbReference type="PROSITE-ProRule" id="PRU00723"/>
    </source>
</evidence>
<feature type="region of interest" description="Disordered" evidence="2">
    <location>
        <begin position="42"/>
        <end position="177"/>
    </location>
</feature>
<feature type="zinc finger region" description="C3H1-type" evidence="1">
    <location>
        <begin position="366"/>
        <end position="393"/>
    </location>
</feature>
<evidence type="ECO:0000313" key="5">
    <source>
        <dbReference type="Proteomes" id="UP001189429"/>
    </source>
</evidence>
<feature type="region of interest" description="Disordered" evidence="2">
    <location>
        <begin position="316"/>
        <end position="364"/>
    </location>
</feature>
<comment type="caution">
    <text evidence="4">The sequence shown here is derived from an EMBL/GenBank/DDBJ whole genome shotgun (WGS) entry which is preliminary data.</text>
</comment>
<evidence type="ECO:0000313" key="4">
    <source>
        <dbReference type="EMBL" id="CAK0887538.1"/>
    </source>
</evidence>
<dbReference type="EMBL" id="CAUYUJ010018949">
    <property type="protein sequence ID" value="CAK0887538.1"/>
    <property type="molecule type" value="Genomic_DNA"/>
</dbReference>
<feature type="compositionally biased region" description="Low complexity" evidence="2">
    <location>
        <begin position="42"/>
        <end position="56"/>
    </location>
</feature>
<keyword evidence="1" id="KW-0863">Zinc-finger</keyword>
<feature type="domain" description="C3H1-type" evidence="3">
    <location>
        <begin position="366"/>
        <end position="393"/>
    </location>
</feature>
<feature type="compositionally biased region" description="Acidic residues" evidence="2">
    <location>
        <begin position="83"/>
        <end position="97"/>
    </location>
</feature>
<keyword evidence="5" id="KW-1185">Reference proteome</keyword>
<feature type="compositionally biased region" description="Pro residues" evidence="2">
    <location>
        <begin position="401"/>
        <end position="414"/>
    </location>
</feature>